<feature type="transmembrane region" description="Helical" evidence="1">
    <location>
        <begin position="79"/>
        <end position="96"/>
    </location>
</feature>
<keyword evidence="1" id="KW-1133">Transmembrane helix</keyword>
<dbReference type="Pfam" id="PF06993">
    <property type="entry name" value="DUF1304"/>
    <property type="match status" value="1"/>
</dbReference>
<feature type="transmembrane region" description="Helical" evidence="1">
    <location>
        <begin position="55"/>
        <end position="72"/>
    </location>
</feature>
<dbReference type="Proteomes" id="UP000595917">
    <property type="component" value="Chromosome"/>
</dbReference>
<name>A0A7T7XKC2_9SPIR</name>
<dbReference type="InterPro" id="IPR009732">
    <property type="entry name" value="DUF1304"/>
</dbReference>
<reference evidence="2" key="1">
    <citation type="submission" date="2021-01" db="EMBL/GenBank/DDBJ databases">
        <title>Description of Breznakiella homolactica.</title>
        <authorList>
            <person name="Song Y."/>
            <person name="Brune A."/>
        </authorList>
    </citation>
    <scope>NUCLEOTIDE SEQUENCE</scope>
    <source>
        <strain evidence="2">RmG30</strain>
    </source>
</reference>
<dbReference type="RefSeq" id="WP_215625148.1">
    <property type="nucleotide sequence ID" value="NZ_CP067089.2"/>
</dbReference>
<gene>
    <name evidence="2" type="ORF">JFL75_12930</name>
</gene>
<evidence type="ECO:0000256" key="1">
    <source>
        <dbReference type="SAM" id="Phobius"/>
    </source>
</evidence>
<accession>A0A7T7XKC2</accession>
<keyword evidence="1" id="KW-0472">Membrane</keyword>
<dbReference type="PANTHER" id="PTHR38446:SF1">
    <property type="entry name" value="BLL0914 PROTEIN"/>
    <property type="match status" value="1"/>
</dbReference>
<keyword evidence="1" id="KW-0812">Transmembrane</keyword>
<evidence type="ECO:0000313" key="2">
    <source>
        <dbReference type="EMBL" id="QQO07842.1"/>
    </source>
</evidence>
<evidence type="ECO:0000313" key="3">
    <source>
        <dbReference type="Proteomes" id="UP000595917"/>
    </source>
</evidence>
<dbReference type="EMBL" id="CP067089">
    <property type="protein sequence ID" value="QQO07842.1"/>
    <property type="molecule type" value="Genomic_DNA"/>
</dbReference>
<dbReference type="AlphaFoldDB" id="A0A7T7XKC2"/>
<dbReference type="KEGG" id="bhc:JFL75_12930"/>
<keyword evidence="3" id="KW-1185">Reference proteome</keyword>
<sequence>MNITILTVCAIIGGLHLFIMILEMFAPPEKQGMIFKMPLDFVTQPNAQTALKNQGIYNGALGLAILVSLFIFSGTTRLMVLLLFMGFVFIVGIFGGKTVTKSIYFIQALPALCAGGLIIFALLI</sequence>
<protein>
    <submittedName>
        <fullName evidence="2">DUF1304 domain-containing protein</fullName>
    </submittedName>
</protein>
<proteinExistence type="predicted"/>
<dbReference type="PANTHER" id="PTHR38446">
    <property type="entry name" value="BLL0914 PROTEIN"/>
    <property type="match status" value="1"/>
</dbReference>
<feature type="transmembrane region" description="Helical" evidence="1">
    <location>
        <begin position="102"/>
        <end position="123"/>
    </location>
</feature>
<organism evidence="2 3">
    <name type="scientific">Breznakiella homolactica</name>
    <dbReference type="NCBI Taxonomy" id="2798577"/>
    <lineage>
        <taxon>Bacteria</taxon>
        <taxon>Pseudomonadati</taxon>
        <taxon>Spirochaetota</taxon>
        <taxon>Spirochaetia</taxon>
        <taxon>Spirochaetales</taxon>
        <taxon>Breznakiellaceae</taxon>
        <taxon>Breznakiella</taxon>
    </lineage>
</organism>
<feature type="transmembrane region" description="Helical" evidence="1">
    <location>
        <begin position="5"/>
        <end position="26"/>
    </location>
</feature>